<evidence type="ECO:0000313" key="2">
    <source>
        <dbReference type="EMBL" id="KGO85205.1"/>
    </source>
</evidence>
<keyword evidence="1" id="KW-0812">Transmembrane</keyword>
<name>A0A0A2MAB1_9FLAO</name>
<accession>A0A0A2MAB1</accession>
<keyword evidence="3" id="KW-1185">Reference proteome</keyword>
<dbReference type="RefSeq" id="WP_020213270.1">
    <property type="nucleotide sequence ID" value="NZ_JRLX01000026.1"/>
</dbReference>
<feature type="transmembrane region" description="Helical" evidence="1">
    <location>
        <begin position="35"/>
        <end position="57"/>
    </location>
</feature>
<protein>
    <submittedName>
        <fullName evidence="2">Uncharacterized protein</fullName>
    </submittedName>
</protein>
<keyword evidence="1" id="KW-0472">Membrane</keyword>
<dbReference type="AlphaFoldDB" id="A0A0A2MAB1"/>
<dbReference type="Proteomes" id="UP000030152">
    <property type="component" value="Unassembled WGS sequence"/>
</dbReference>
<dbReference type="EMBL" id="JRLX01000026">
    <property type="protein sequence ID" value="KGO85205.1"/>
    <property type="molecule type" value="Genomic_DNA"/>
</dbReference>
<reference evidence="2 3" key="1">
    <citation type="submission" date="2013-09" db="EMBL/GenBank/DDBJ databases">
        <authorList>
            <person name="Zeng Z."/>
            <person name="Chen C."/>
        </authorList>
    </citation>
    <scope>NUCLEOTIDE SEQUENCE [LARGE SCALE GENOMIC DNA]</scope>
    <source>
        <strain evidence="2 3">WB 3.3-2</strain>
    </source>
</reference>
<keyword evidence="1" id="KW-1133">Transmembrane helix</keyword>
<evidence type="ECO:0000313" key="3">
    <source>
        <dbReference type="Proteomes" id="UP000030152"/>
    </source>
</evidence>
<gene>
    <name evidence="2" type="ORF">Q765_17745</name>
</gene>
<organism evidence="2 3">
    <name type="scientific">Flavobacterium rivuli WB 3.3-2 = DSM 21788</name>
    <dbReference type="NCBI Taxonomy" id="1121895"/>
    <lineage>
        <taxon>Bacteria</taxon>
        <taxon>Pseudomonadati</taxon>
        <taxon>Bacteroidota</taxon>
        <taxon>Flavobacteriia</taxon>
        <taxon>Flavobacteriales</taxon>
        <taxon>Flavobacteriaceae</taxon>
        <taxon>Flavobacterium</taxon>
    </lineage>
</organism>
<proteinExistence type="predicted"/>
<evidence type="ECO:0000256" key="1">
    <source>
        <dbReference type="SAM" id="Phobius"/>
    </source>
</evidence>
<dbReference type="STRING" id="1121895.GCA_000378485_02111"/>
<sequence length="80" mass="8704">MKLMRIVMLAVLSLAISGLMYYVTAGVIRSSWADIIGEIFTTAIIIFVLLLIVYIIARSAAKKAIAARKKGLPNQEGPKP</sequence>
<comment type="caution">
    <text evidence="2">The sequence shown here is derived from an EMBL/GenBank/DDBJ whole genome shotgun (WGS) entry which is preliminary data.</text>
</comment>